<dbReference type="SUPFAM" id="SSF55874">
    <property type="entry name" value="ATPase domain of HSP90 chaperone/DNA topoisomerase II/histidine kinase"/>
    <property type="match status" value="1"/>
</dbReference>
<dbReference type="InterPro" id="IPR004358">
    <property type="entry name" value="Sig_transdc_His_kin-like_C"/>
</dbReference>
<feature type="region of interest" description="Disordered" evidence="7">
    <location>
        <begin position="485"/>
        <end position="513"/>
    </location>
</feature>
<evidence type="ECO:0000256" key="2">
    <source>
        <dbReference type="ARBA" id="ARBA00012438"/>
    </source>
</evidence>
<dbReference type="SUPFAM" id="SSF52172">
    <property type="entry name" value="CheY-like"/>
    <property type="match status" value="1"/>
</dbReference>
<dbReference type="Gene3D" id="3.40.50.2300">
    <property type="match status" value="1"/>
</dbReference>
<evidence type="ECO:0000256" key="5">
    <source>
        <dbReference type="ARBA" id="ARBA00022777"/>
    </source>
</evidence>
<feature type="compositionally biased region" description="Low complexity" evidence="7">
    <location>
        <begin position="274"/>
        <end position="314"/>
    </location>
</feature>
<sequence length="1287" mass="140056">MAPTREALVAHRDDRRFRELYRYFQPANPAALLYHLQHDLLNPTSPAGDPPHAIPSVEDNPGNPLAVSLMPPQEDLSSPNTILTSFAQLAAHKLNVERAIICVLGRDTEYILAEAASVEQTSTQSLWIGYGSDGRFGPKLNLNTVALPASTKTKYQFQIVNDLAADERYADLPFVANGPHFRFYAGTPLTTENGINIGVLFVLDPEPRPNGLNDHEKESLGSLSAMSMDFLRVSRQAAEGRRAARLSRGLSCFVEGSSSFVDGLGSLPSASRFGSHLDSHSGSQDSHSGSQHGSISSTSARSSASPPAAGSPTTRSRRSRGSRGSRGSSVDVRPGRSPGPSSSEDKDTGTSSDVTTPLPDWLIAGTQSSKARLADEMHNNHWTFRRAANLIRESLELTGDGGVIFLENSSMLLDVDNGRMEYFEDADTPAAVLGVSTNEEPFAPEPGSNATCAAANCDRRFLQNVLRRYPKGKVWTFHQDRSLFASSDDDEKSPNSPVSAVRTPEAPPGTSRKWRASEATQLAKYFPGASQVLFVPLWNAATSQWYAGCFCWSCTETQIFSPTVELASIMGFGYSIMAELSRLESIIADRQKGDFIGSISHELRSPLHGILAAAEFMDGTYMNEFQKSLVETINACGRTLLDTMNQVLDFSKIVSLEKSWRQVKKARRDPREDVMDNIKGVDSMAALLDTHTCEDICLLAEEVVEGVSLGHSYGRSAGGSTGVSRTPSMPSGAGSSSLSTPESETTGEIRPEVEVIVDIKEGNWVYKTQPGALRRIIMNIFGNAMKYTETGHIIVRLESVKTEDSSASSKIRKDSDELVVLTVIDTGKGISEEFLRSRLYTPFAQEDTLAVGTGLGLSIVRSIVKSLGGHIGIRSRPGEGTSVKVTLPLSRPGPDDGASPAVRPHQSVPGQDLQIIRERFLDKKVAILGYDPEKSTPSSTTSVLANYITTWCGLTIVPWPASAESADLVLATDKDVNEELKVRQTVKTRAILVICSTTVDYDTYRSAWSKLTHVVEFLYRPCGPYKLARNLLRCFKQAASLPPPEYANAIHPSLVDHTRMAIPDRKMVHTGRSSGGSESSAAPSLVDLRTISEPRLESTQPALLSPTIELPPDLMDEGVHGRRSVSAVPSLDRGEGSVIPSLPKGQELSLSPATPVNVLVVDDNHINLRLLLTYLSRRNITNLDSAENGKMAVEAVEKRTDGYDIIFMDISMPVMNGFEATRAIRSLENERDERRPATIIALTGLSSARDETEAMTSGVDLFLTKPVSLKEVSRLLDEWHPKQQTDN</sequence>
<dbReference type="Gene3D" id="3.30.450.40">
    <property type="match status" value="1"/>
</dbReference>
<dbReference type="PROSITE" id="PS50110">
    <property type="entry name" value="RESPONSE_REGULATORY"/>
    <property type="match status" value="1"/>
</dbReference>
<dbReference type="GO" id="GO:0000155">
    <property type="term" value="F:phosphorelay sensor kinase activity"/>
    <property type="evidence" value="ECO:0007669"/>
    <property type="project" value="InterPro"/>
</dbReference>
<evidence type="ECO:0000256" key="1">
    <source>
        <dbReference type="ARBA" id="ARBA00000085"/>
    </source>
</evidence>
<feature type="modified residue" description="4-aspartylphosphate" evidence="6">
    <location>
        <position position="1209"/>
    </location>
</feature>
<dbReference type="InterPro" id="IPR003018">
    <property type="entry name" value="GAF"/>
</dbReference>
<evidence type="ECO:0000256" key="3">
    <source>
        <dbReference type="ARBA" id="ARBA00022553"/>
    </source>
</evidence>
<dbReference type="GO" id="GO:0009927">
    <property type="term" value="F:histidine phosphotransfer kinase activity"/>
    <property type="evidence" value="ECO:0007669"/>
    <property type="project" value="TreeGrafter"/>
</dbReference>
<name>A0A6V8HPG4_TALPI</name>
<accession>A0A6V8HPG4</accession>
<feature type="compositionally biased region" description="Low complexity" evidence="7">
    <location>
        <begin position="727"/>
        <end position="746"/>
    </location>
</feature>
<keyword evidence="3 6" id="KW-0597">Phosphoprotein</keyword>
<feature type="domain" description="Response regulatory" evidence="9">
    <location>
        <begin position="1157"/>
        <end position="1280"/>
    </location>
</feature>
<dbReference type="Proteomes" id="UP000053095">
    <property type="component" value="Unassembled WGS sequence"/>
</dbReference>
<dbReference type="EC" id="2.7.13.3" evidence="2"/>
<evidence type="ECO:0000259" key="9">
    <source>
        <dbReference type="PROSITE" id="PS50110"/>
    </source>
</evidence>
<dbReference type="CDD" id="cd00082">
    <property type="entry name" value="HisKA"/>
    <property type="match status" value="1"/>
</dbReference>
<dbReference type="SMART" id="SM00448">
    <property type="entry name" value="REC"/>
    <property type="match status" value="1"/>
</dbReference>
<dbReference type="PANTHER" id="PTHR43047">
    <property type="entry name" value="TWO-COMPONENT HISTIDINE PROTEIN KINASE"/>
    <property type="match status" value="1"/>
</dbReference>
<dbReference type="Pfam" id="PF00512">
    <property type="entry name" value="HisKA"/>
    <property type="match status" value="1"/>
</dbReference>
<comment type="catalytic activity">
    <reaction evidence="1">
        <text>ATP + protein L-histidine = ADP + protein N-phospho-L-histidine.</text>
        <dbReference type="EC" id="2.7.13.3"/>
    </reaction>
</comment>
<dbReference type="CDD" id="cd17546">
    <property type="entry name" value="REC_hyHK_CKI1_RcsC-like"/>
    <property type="match status" value="1"/>
</dbReference>
<reference evidence="11" key="1">
    <citation type="journal article" date="2015" name="Genome Announc.">
        <title>Draft genome sequence of Talaromyces cellulolyticus strain Y-94, a source of lignocellulosic biomass-degrading enzymes.</title>
        <authorList>
            <person name="Fujii T."/>
            <person name="Koike H."/>
            <person name="Sawayama S."/>
            <person name="Yano S."/>
            <person name="Inoue H."/>
        </authorList>
    </citation>
    <scope>NUCLEOTIDE SEQUENCE [LARGE SCALE GENOMIC DNA]</scope>
    <source>
        <strain evidence="11">Y-94</strain>
    </source>
</reference>
<protein>
    <recommendedName>
        <fullName evidence="2">histidine kinase</fullName>
        <ecNumber evidence="2">2.7.13.3</ecNumber>
    </recommendedName>
</protein>
<dbReference type="InterPro" id="IPR005467">
    <property type="entry name" value="His_kinase_dom"/>
</dbReference>
<dbReference type="SMART" id="SM00387">
    <property type="entry name" value="HATPase_c"/>
    <property type="match status" value="1"/>
</dbReference>
<organism evidence="10 11">
    <name type="scientific">Talaromyces pinophilus</name>
    <name type="common">Penicillium pinophilum</name>
    <dbReference type="NCBI Taxonomy" id="128442"/>
    <lineage>
        <taxon>Eukaryota</taxon>
        <taxon>Fungi</taxon>
        <taxon>Dikarya</taxon>
        <taxon>Ascomycota</taxon>
        <taxon>Pezizomycotina</taxon>
        <taxon>Eurotiomycetes</taxon>
        <taxon>Eurotiomycetidae</taxon>
        <taxon>Eurotiales</taxon>
        <taxon>Trichocomaceae</taxon>
        <taxon>Talaromyces</taxon>
        <taxon>Talaromyces sect. Talaromyces</taxon>
    </lineage>
</organism>
<dbReference type="InterPro" id="IPR029016">
    <property type="entry name" value="GAF-like_dom_sf"/>
</dbReference>
<dbReference type="InterPro" id="IPR001789">
    <property type="entry name" value="Sig_transdc_resp-reg_receiver"/>
</dbReference>
<dbReference type="PRINTS" id="PR00344">
    <property type="entry name" value="BCTRLSENSOR"/>
</dbReference>
<evidence type="ECO:0000313" key="11">
    <source>
        <dbReference type="Proteomes" id="UP000053095"/>
    </source>
</evidence>
<dbReference type="FunFam" id="1.10.287.130:FF:000023">
    <property type="entry name" value="Sensor histidine kinase/response regulator, putative"/>
    <property type="match status" value="1"/>
</dbReference>
<dbReference type="SUPFAM" id="SSF55781">
    <property type="entry name" value="GAF domain-like"/>
    <property type="match status" value="1"/>
</dbReference>
<feature type="compositionally biased region" description="Low complexity" evidence="7">
    <location>
        <begin position="325"/>
        <end position="342"/>
    </location>
</feature>
<dbReference type="SUPFAM" id="SSF47384">
    <property type="entry name" value="Homodimeric domain of signal transducing histidine kinase"/>
    <property type="match status" value="1"/>
</dbReference>
<dbReference type="SMART" id="SM00388">
    <property type="entry name" value="HisKA"/>
    <property type="match status" value="1"/>
</dbReference>
<comment type="caution">
    <text evidence="10">The sequence shown here is derived from an EMBL/GenBank/DDBJ whole genome shotgun (WGS) entry which is preliminary data.</text>
</comment>
<dbReference type="EMBL" id="DF933856">
    <property type="protein sequence ID" value="GAM43939.1"/>
    <property type="molecule type" value="Genomic_DNA"/>
</dbReference>
<dbReference type="Pfam" id="PF01590">
    <property type="entry name" value="GAF"/>
    <property type="match status" value="1"/>
</dbReference>
<dbReference type="InterPro" id="IPR011006">
    <property type="entry name" value="CheY-like_superfamily"/>
</dbReference>
<dbReference type="PROSITE" id="PS50109">
    <property type="entry name" value="HIS_KIN"/>
    <property type="match status" value="1"/>
</dbReference>
<dbReference type="InterPro" id="IPR036890">
    <property type="entry name" value="HATPase_C_sf"/>
</dbReference>
<evidence type="ECO:0000256" key="7">
    <source>
        <dbReference type="SAM" id="MobiDB-lite"/>
    </source>
</evidence>
<feature type="region of interest" description="Disordered" evidence="7">
    <location>
        <begin position="715"/>
        <end position="749"/>
    </location>
</feature>
<proteinExistence type="predicted"/>
<dbReference type="Gene3D" id="1.10.287.130">
    <property type="match status" value="1"/>
</dbReference>
<keyword evidence="11" id="KW-1185">Reference proteome</keyword>
<dbReference type="InterPro" id="IPR036097">
    <property type="entry name" value="HisK_dim/P_sf"/>
</dbReference>
<dbReference type="InterPro" id="IPR003594">
    <property type="entry name" value="HATPase_dom"/>
</dbReference>
<dbReference type="PANTHER" id="PTHR43047:SF72">
    <property type="entry name" value="OSMOSENSING HISTIDINE PROTEIN KINASE SLN1"/>
    <property type="match status" value="1"/>
</dbReference>
<feature type="region of interest" description="Disordered" evidence="7">
    <location>
        <begin position="274"/>
        <end position="360"/>
    </location>
</feature>
<evidence type="ECO:0000256" key="4">
    <source>
        <dbReference type="ARBA" id="ARBA00022679"/>
    </source>
</evidence>
<keyword evidence="4" id="KW-0808">Transferase</keyword>
<feature type="domain" description="Histidine kinase" evidence="8">
    <location>
        <begin position="598"/>
        <end position="891"/>
    </location>
</feature>
<dbReference type="InterPro" id="IPR003661">
    <property type="entry name" value="HisK_dim/P_dom"/>
</dbReference>
<evidence type="ECO:0000313" key="10">
    <source>
        <dbReference type="EMBL" id="GAM43939.1"/>
    </source>
</evidence>
<dbReference type="Pfam" id="PF00072">
    <property type="entry name" value="Response_reg"/>
    <property type="match status" value="1"/>
</dbReference>
<evidence type="ECO:0000259" key="8">
    <source>
        <dbReference type="PROSITE" id="PS50109"/>
    </source>
</evidence>
<evidence type="ECO:0000256" key="6">
    <source>
        <dbReference type="PROSITE-ProRule" id="PRU00169"/>
    </source>
</evidence>
<dbReference type="GO" id="GO:0005886">
    <property type="term" value="C:plasma membrane"/>
    <property type="evidence" value="ECO:0007669"/>
    <property type="project" value="TreeGrafter"/>
</dbReference>
<dbReference type="Gene3D" id="3.30.565.10">
    <property type="entry name" value="Histidine kinase-like ATPase, C-terminal domain"/>
    <property type="match status" value="1"/>
</dbReference>
<keyword evidence="5" id="KW-0418">Kinase</keyword>
<dbReference type="Pfam" id="PF02518">
    <property type="entry name" value="HATPase_c"/>
    <property type="match status" value="1"/>
</dbReference>
<gene>
    <name evidence="10" type="ORF">TCE0_060f19160</name>
</gene>